<reference evidence="1 2" key="1">
    <citation type="journal article" date="2012" name="J. Bacteriol.">
        <title>Genome sequence of cold-adapted Pseudomonas mandelii strain JR-1.</title>
        <authorList>
            <person name="Jang S.H."/>
            <person name="Kim J."/>
            <person name="Kim J."/>
            <person name="Hong S."/>
            <person name="Lee C."/>
        </authorList>
    </citation>
    <scope>NUCLEOTIDE SEQUENCE [LARGE SCALE GENOMIC DNA]</scope>
    <source>
        <strain evidence="1 2">JR-1</strain>
    </source>
</reference>
<dbReference type="HOGENOM" id="CLU_2510146_0_0_6"/>
<protein>
    <submittedName>
        <fullName evidence="1">Uncharacterized protein</fullName>
    </submittedName>
</protein>
<evidence type="ECO:0000313" key="2">
    <source>
        <dbReference type="Proteomes" id="UP000026913"/>
    </source>
</evidence>
<dbReference type="AlphaFoldDB" id="A0A024EI48"/>
<proteinExistence type="predicted"/>
<dbReference type="EMBL" id="CP005960">
    <property type="protein sequence ID" value="AHZ72634.1"/>
    <property type="molecule type" value="Genomic_DNA"/>
</dbReference>
<evidence type="ECO:0000313" key="1">
    <source>
        <dbReference type="EMBL" id="AHZ72634.1"/>
    </source>
</evidence>
<gene>
    <name evidence="1" type="ORF">OU5_5555</name>
</gene>
<organism evidence="1 2">
    <name type="scientific">Pseudomonas mandelii JR-1</name>
    <dbReference type="NCBI Taxonomy" id="1147786"/>
    <lineage>
        <taxon>Bacteria</taxon>
        <taxon>Pseudomonadati</taxon>
        <taxon>Pseudomonadota</taxon>
        <taxon>Gammaproteobacteria</taxon>
        <taxon>Pseudomonadales</taxon>
        <taxon>Pseudomonadaceae</taxon>
        <taxon>Pseudomonas</taxon>
    </lineage>
</organism>
<dbReference type="Proteomes" id="UP000026913">
    <property type="component" value="Chromosome"/>
</dbReference>
<dbReference type="KEGG" id="pman:OU5_5555"/>
<accession>A0A024EI48</accession>
<name>A0A024EI48_9PSED</name>
<sequence length="85" mass="9511">MRVFLPGENMAKTIDTPVSDEQPIALPVPELRLKFRDKVYTSRTLIIPRSGRALSVAKGLVEVATSDSEALTFLKASEEFEQFKE</sequence>